<accession>A0AAV4NJF5</accession>
<evidence type="ECO:0000313" key="1">
    <source>
        <dbReference type="EMBL" id="GIX83870.1"/>
    </source>
</evidence>
<name>A0AAV4NJF5_CAEEX</name>
<gene>
    <name evidence="1" type="ORF">CEXT_374271</name>
</gene>
<comment type="caution">
    <text evidence="1">The sequence shown here is derived from an EMBL/GenBank/DDBJ whole genome shotgun (WGS) entry which is preliminary data.</text>
</comment>
<reference evidence="1 2" key="1">
    <citation type="submission" date="2021-06" db="EMBL/GenBank/DDBJ databases">
        <title>Caerostris extrusa draft genome.</title>
        <authorList>
            <person name="Kono N."/>
            <person name="Arakawa K."/>
        </authorList>
    </citation>
    <scope>NUCLEOTIDE SEQUENCE [LARGE SCALE GENOMIC DNA]</scope>
</reference>
<protein>
    <submittedName>
        <fullName evidence="1">Uncharacterized protein</fullName>
    </submittedName>
</protein>
<sequence>MKAFVSLHSHGSMKTFVSLRSYATYMMVLVSPNSPATSANMKVLVSVHPMFCFCDEIQLRRRQTWLVTRRPCEKFGTFINDMIVSQFYLALWYGLQEIRYYKDRENDRLTSLEITTQMGSSSCTPPLGVHQ</sequence>
<dbReference type="EMBL" id="BPLR01020910">
    <property type="protein sequence ID" value="GIX83870.1"/>
    <property type="molecule type" value="Genomic_DNA"/>
</dbReference>
<organism evidence="1 2">
    <name type="scientific">Caerostris extrusa</name>
    <name type="common">Bark spider</name>
    <name type="synonym">Caerostris bankana</name>
    <dbReference type="NCBI Taxonomy" id="172846"/>
    <lineage>
        <taxon>Eukaryota</taxon>
        <taxon>Metazoa</taxon>
        <taxon>Ecdysozoa</taxon>
        <taxon>Arthropoda</taxon>
        <taxon>Chelicerata</taxon>
        <taxon>Arachnida</taxon>
        <taxon>Araneae</taxon>
        <taxon>Araneomorphae</taxon>
        <taxon>Entelegynae</taxon>
        <taxon>Araneoidea</taxon>
        <taxon>Araneidae</taxon>
        <taxon>Caerostris</taxon>
    </lineage>
</organism>
<dbReference type="AlphaFoldDB" id="A0AAV4NJF5"/>
<dbReference type="Proteomes" id="UP001054945">
    <property type="component" value="Unassembled WGS sequence"/>
</dbReference>
<keyword evidence="2" id="KW-1185">Reference proteome</keyword>
<evidence type="ECO:0000313" key="2">
    <source>
        <dbReference type="Proteomes" id="UP001054945"/>
    </source>
</evidence>
<proteinExistence type="predicted"/>